<sequence>MKKQKSIILKMDEPLAISNPFDLLTEEIIFAILDSLNDDAFAKKSFSLVCKSFYFIESRHRKTLRPLSSDLVLRTLKRYLFATELDLSLCTRVDDAALTQIASSRSSLRSINLSRSRLFTHNGLSSLVANCAGLVEIDLSNRAALTDTAMAAIAEAKNLERLSLARCKMITDMGIGCVAVGCKKLRFICLKWCLSVSDLGVGLIAMKCKQIRAMDLSYVPITEKCLPPILELEHLEDLVLEGCSGIDDDGLATLKHSSKSLKTLNMSNCQNVSHVGLSSLTYGAECLQHLILAYSLSMTADLAKCLHNSSGLQSIKLDGCSVTTSGIKAIGNWLASLKELSLSKCKGVTDECLSFLVQSHKELRKLDITCCRKITYASIDSITNSCTSLTSLRMESCSLVSKDAFVLIGQRCRFLKELDVTDNEIDNEGLKSISRCSKLLTLKLGICLNITDDGLTHVANGCSKLKELDLYRSSGITDDSITAIAHGCPALEMINIAYNDKITDTSLISLSKCMLLKGLEIRGCHSVSSVGLSAIVMECRQLMVLDIKKCTNINDNGMIPVAQFSKNLKQINLSYCSVTDVGLLALASIKRLQCMTILHLSGLTPNGLAAALLACRGLTKVKLHTSFKPLLPQSLFEYMEARGCVLHWRDKAFQVEIDPKGWEIALYGRSHEAA</sequence>
<dbReference type="GO" id="GO:0031146">
    <property type="term" value="P:SCF-dependent proteasomal ubiquitin-dependent protein catabolic process"/>
    <property type="evidence" value="ECO:0007669"/>
    <property type="project" value="TreeGrafter"/>
</dbReference>
<accession>A0A8J4RLB2</accession>
<dbReference type="OrthoDB" id="550575at2759"/>
<comment type="caution">
    <text evidence="2">The sequence shown here is derived from an EMBL/GenBank/DDBJ whole genome shotgun (WGS) entry which is preliminary data.</text>
</comment>
<dbReference type="FunFam" id="3.80.10.10:FF:000276">
    <property type="entry name" value="F-box/LRR-repeat protein 3"/>
    <property type="match status" value="1"/>
</dbReference>
<dbReference type="SMART" id="SM00367">
    <property type="entry name" value="LRR_CC"/>
    <property type="match status" value="15"/>
</dbReference>
<feature type="domain" description="F-box/LRR-repeat protein 15-like leucin rich repeat" evidence="1">
    <location>
        <begin position="337"/>
        <end position="534"/>
    </location>
</feature>
<reference evidence="2" key="1">
    <citation type="submission" date="2020-03" db="EMBL/GenBank/DDBJ databases">
        <title>Castanea mollissima Vanexum genome sequencing.</title>
        <authorList>
            <person name="Staton M."/>
        </authorList>
    </citation>
    <scope>NUCLEOTIDE SEQUENCE</scope>
    <source>
        <tissue evidence="2">Leaf</tissue>
    </source>
</reference>
<dbReference type="CDD" id="cd22159">
    <property type="entry name" value="F-box_AtTIR1-like"/>
    <property type="match status" value="1"/>
</dbReference>
<dbReference type="Proteomes" id="UP000737018">
    <property type="component" value="Unassembled WGS sequence"/>
</dbReference>
<dbReference type="Pfam" id="PF25372">
    <property type="entry name" value="DUF7885"/>
    <property type="match status" value="3"/>
</dbReference>
<organism evidence="2 3">
    <name type="scientific">Castanea mollissima</name>
    <name type="common">Chinese chestnut</name>
    <dbReference type="NCBI Taxonomy" id="60419"/>
    <lineage>
        <taxon>Eukaryota</taxon>
        <taxon>Viridiplantae</taxon>
        <taxon>Streptophyta</taxon>
        <taxon>Embryophyta</taxon>
        <taxon>Tracheophyta</taxon>
        <taxon>Spermatophyta</taxon>
        <taxon>Magnoliopsida</taxon>
        <taxon>eudicotyledons</taxon>
        <taxon>Gunneridae</taxon>
        <taxon>Pentapetalae</taxon>
        <taxon>rosids</taxon>
        <taxon>fabids</taxon>
        <taxon>Fagales</taxon>
        <taxon>Fagaceae</taxon>
        <taxon>Castanea</taxon>
    </lineage>
</organism>
<keyword evidence="3" id="KW-1185">Reference proteome</keyword>
<evidence type="ECO:0000313" key="2">
    <source>
        <dbReference type="EMBL" id="KAF3966376.1"/>
    </source>
</evidence>
<evidence type="ECO:0000313" key="3">
    <source>
        <dbReference type="Proteomes" id="UP000737018"/>
    </source>
</evidence>
<dbReference type="SUPFAM" id="SSF52047">
    <property type="entry name" value="RNI-like"/>
    <property type="match status" value="2"/>
</dbReference>
<feature type="domain" description="F-box/LRR-repeat protein 15-like leucin rich repeat" evidence="1">
    <location>
        <begin position="538"/>
        <end position="612"/>
    </location>
</feature>
<dbReference type="EMBL" id="JRKL02001052">
    <property type="protein sequence ID" value="KAF3966376.1"/>
    <property type="molecule type" value="Genomic_DNA"/>
</dbReference>
<dbReference type="Gene3D" id="3.80.10.10">
    <property type="entry name" value="Ribonuclease Inhibitor"/>
    <property type="match status" value="5"/>
</dbReference>
<dbReference type="AlphaFoldDB" id="A0A8J4RLB2"/>
<dbReference type="GO" id="GO:0019005">
    <property type="term" value="C:SCF ubiquitin ligase complex"/>
    <property type="evidence" value="ECO:0007669"/>
    <property type="project" value="TreeGrafter"/>
</dbReference>
<gene>
    <name evidence="2" type="ORF">CMV_009517</name>
</gene>
<dbReference type="InterPro" id="IPR032675">
    <property type="entry name" value="LRR_dom_sf"/>
</dbReference>
<dbReference type="InterPro" id="IPR006553">
    <property type="entry name" value="Leu-rich_rpt_Cys-con_subtyp"/>
</dbReference>
<proteinExistence type="predicted"/>
<name>A0A8J4RLB2_9ROSI</name>
<dbReference type="PANTHER" id="PTHR13318">
    <property type="entry name" value="PARTNER OF PAIRED, ISOFORM B-RELATED"/>
    <property type="match status" value="1"/>
</dbReference>
<protein>
    <recommendedName>
        <fullName evidence="1">F-box/LRR-repeat protein 15-like leucin rich repeat domain-containing protein</fullName>
    </recommendedName>
</protein>
<dbReference type="PANTHER" id="PTHR13318:SF37">
    <property type="entry name" value="F-BOX DOMAIN-CONTAINING PROTEIN"/>
    <property type="match status" value="1"/>
</dbReference>
<feature type="domain" description="F-box/LRR-repeat protein 15-like leucin rich repeat" evidence="1">
    <location>
        <begin position="90"/>
        <end position="299"/>
    </location>
</feature>
<dbReference type="InterPro" id="IPR057207">
    <property type="entry name" value="FBXL15_LRR"/>
</dbReference>
<evidence type="ECO:0000259" key="1">
    <source>
        <dbReference type="Pfam" id="PF25372"/>
    </source>
</evidence>